<evidence type="ECO:0000313" key="2">
    <source>
        <dbReference type="EMBL" id="CAG7646029.1"/>
    </source>
</evidence>
<dbReference type="Proteomes" id="UP001153328">
    <property type="component" value="Unassembled WGS sequence"/>
</dbReference>
<feature type="compositionally biased region" description="Basic residues" evidence="1">
    <location>
        <begin position="245"/>
        <end position="259"/>
    </location>
</feature>
<comment type="caution">
    <text evidence="2">The sequence shown here is derived from an EMBL/GenBank/DDBJ whole genome shotgun (WGS) entry which is preliminary data.</text>
</comment>
<dbReference type="AlphaFoldDB" id="A0A9W4MI40"/>
<feature type="compositionally biased region" description="Basic residues" evidence="1">
    <location>
        <begin position="295"/>
        <end position="311"/>
    </location>
</feature>
<dbReference type="EMBL" id="CAJVAX010000018">
    <property type="protein sequence ID" value="CAG7646029.1"/>
    <property type="molecule type" value="Genomic_DNA"/>
</dbReference>
<proteinExistence type="predicted"/>
<feature type="region of interest" description="Disordered" evidence="1">
    <location>
        <begin position="232"/>
        <end position="357"/>
    </location>
</feature>
<feature type="compositionally biased region" description="Basic residues" evidence="1">
    <location>
        <begin position="39"/>
        <end position="51"/>
    </location>
</feature>
<keyword evidence="3" id="KW-1185">Reference proteome</keyword>
<feature type="compositionally biased region" description="Basic residues" evidence="1">
    <location>
        <begin position="63"/>
        <end position="79"/>
    </location>
</feature>
<evidence type="ECO:0000256" key="1">
    <source>
        <dbReference type="SAM" id="MobiDB-lite"/>
    </source>
</evidence>
<feature type="compositionally biased region" description="Basic residues" evidence="1">
    <location>
        <begin position="1"/>
        <end position="18"/>
    </location>
</feature>
<feature type="compositionally biased region" description="Low complexity" evidence="1">
    <location>
        <begin position="190"/>
        <end position="202"/>
    </location>
</feature>
<feature type="compositionally biased region" description="Low complexity" evidence="1">
    <location>
        <begin position="80"/>
        <end position="90"/>
    </location>
</feature>
<evidence type="ECO:0000313" key="3">
    <source>
        <dbReference type="Proteomes" id="UP001153328"/>
    </source>
</evidence>
<accession>A0A9W4MI40</accession>
<feature type="compositionally biased region" description="Basic residues" evidence="1">
    <location>
        <begin position="158"/>
        <end position="174"/>
    </location>
</feature>
<feature type="compositionally biased region" description="Basic residues" evidence="1">
    <location>
        <begin position="105"/>
        <end position="117"/>
    </location>
</feature>
<protein>
    <submittedName>
        <fullName evidence="2">Uncharacterized protein</fullName>
    </submittedName>
</protein>
<sequence length="357" mass="39675">MGRHHARGRARLRGRYHRPRLDVRLARRGRCGGRPSRPGGHRPLRVGRALRQRGDDPGGAQRRPPRHRRARGLGGRHRPVGPQGPAARPAPRGPARRGPPGRAGLRQRRLHHLRRRAAGPPAAHLDRGVRHPPGEDQDRRVVGRRGGPRPAQDQRRPPLGRRRGTVRRRQRRLLRQAGGAARRAPRRGGRQLVRGAGLLRRPAGPRPGPRRGALRRRRRRIRLHAGLLRADAGRAGRGLPAGGRHPLRRHHRLAARRGPGRVPRPGDLRPLRPPPARPCRRSGPQPAPPGVVPRPRAHRAAALHRRARPFRRRDPPRHYGRPGPRHGAARTGRGGLQDRLTGGPGRFSRPGARCVAG</sequence>
<feature type="region of interest" description="Disordered" evidence="1">
    <location>
        <begin position="27"/>
        <end position="219"/>
    </location>
</feature>
<name>A0A9W4MI40_9ACTN</name>
<organism evidence="2 3">
    <name type="scientific">Actinacidiphila bryophytorum</name>
    <dbReference type="NCBI Taxonomy" id="1436133"/>
    <lineage>
        <taxon>Bacteria</taxon>
        <taxon>Bacillati</taxon>
        <taxon>Actinomycetota</taxon>
        <taxon>Actinomycetes</taxon>
        <taxon>Kitasatosporales</taxon>
        <taxon>Streptomycetaceae</taxon>
        <taxon>Actinacidiphila</taxon>
    </lineage>
</organism>
<feature type="compositionally biased region" description="Basic and acidic residues" evidence="1">
    <location>
        <begin position="124"/>
        <end position="141"/>
    </location>
</feature>
<feature type="compositionally biased region" description="Basic residues" evidence="1">
    <location>
        <begin position="208"/>
        <end position="219"/>
    </location>
</feature>
<gene>
    <name evidence="2" type="ORF">SBRY_40310</name>
</gene>
<feature type="region of interest" description="Disordered" evidence="1">
    <location>
        <begin position="1"/>
        <end position="20"/>
    </location>
</feature>
<reference evidence="2" key="1">
    <citation type="submission" date="2021-06" db="EMBL/GenBank/DDBJ databases">
        <authorList>
            <person name="Arsene-Ploetze F."/>
        </authorList>
    </citation>
    <scope>NUCLEOTIDE SEQUENCE</scope>
    <source>
        <strain evidence="2">SBRY1</strain>
    </source>
</reference>
<feature type="compositionally biased region" description="Basic residues" evidence="1">
    <location>
        <begin position="318"/>
        <end position="328"/>
    </location>
</feature>